<evidence type="ECO:0000256" key="2">
    <source>
        <dbReference type="SAM" id="SignalP"/>
    </source>
</evidence>
<sequence length="234" mass="22816">MHCLSAAVFAIATAALACAADIRVIVGDGGLVFNPSSVVAAVGDNINFEFRAKNHSVTQSTFADPCSLMTTPKTGVDSGFQPVPATATEFPSWGITIDDASTPLWFFCAQTQPANHCNAGMVFAINPTAEKSFDAYLANAKAAVVGAPAATGSGSASSSGTPATGTPAAPTTGGSATAPTSAGSTPVVAPPASSGSATNSTGSTTSTSDNGALRLGGGASTLLAITGLVAGLML</sequence>
<proteinExistence type="predicted"/>
<gene>
    <name evidence="3" type="ORF">H0H81_011287</name>
</gene>
<evidence type="ECO:0000256" key="1">
    <source>
        <dbReference type="SAM" id="MobiDB-lite"/>
    </source>
</evidence>
<protein>
    <recommendedName>
        <fullName evidence="5">Cupredoxin</fullName>
    </recommendedName>
</protein>
<dbReference type="InterPro" id="IPR008972">
    <property type="entry name" value="Cupredoxin"/>
</dbReference>
<dbReference type="InterPro" id="IPR052953">
    <property type="entry name" value="Ser-rich/MCO-related"/>
</dbReference>
<dbReference type="Proteomes" id="UP000717328">
    <property type="component" value="Unassembled WGS sequence"/>
</dbReference>
<feature type="compositionally biased region" description="Low complexity" evidence="1">
    <location>
        <begin position="149"/>
        <end position="212"/>
    </location>
</feature>
<dbReference type="CDD" id="cd00920">
    <property type="entry name" value="Cupredoxin"/>
    <property type="match status" value="1"/>
</dbReference>
<reference evidence="3" key="2">
    <citation type="submission" date="2021-10" db="EMBL/GenBank/DDBJ databases">
        <title>Phylogenomics reveals ancestral predisposition of the termite-cultivated fungus Termitomyces towards a domesticated lifestyle.</title>
        <authorList>
            <person name="Auxier B."/>
            <person name="Grum-Grzhimaylo A."/>
            <person name="Cardenas M.E."/>
            <person name="Lodge J.D."/>
            <person name="Laessoe T."/>
            <person name="Pedersen O."/>
            <person name="Smith M.E."/>
            <person name="Kuyper T.W."/>
            <person name="Franco-Molano E.A."/>
            <person name="Baroni T.J."/>
            <person name="Aanen D.K."/>
        </authorList>
    </citation>
    <scope>NUCLEOTIDE SEQUENCE</scope>
    <source>
        <strain evidence="3">D49</strain>
    </source>
</reference>
<dbReference type="PANTHER" id="PTHR34883">
    <property type="entry name" value="SERINE-RICH PROTEIN, PUTATIVE-RELATED-RELATED"/>
    <property type="match status" value="1"/>
</dbReference>
<evidence type="ECO:0008006" key="5">
    <source>
        <dbReference type="Google" id="ProtNLM"/>
    </source>
</evidence>
<name>A0A9P7GVA3_9AGAR</name>
<organism evidence="3 4">
    <name type="scientific">Sphagnurus paluster</name>
    <dbReference type="NCBI Taxonomy" id="117069"/>
    <lineage>
        <taxon>Eukaryota</taxon>
        <taxon>Fungi</taxon>
        <taxon>Dikarya</taxon>
        <taxon>Basidiomycota</taxon>
        <taxon>Agaricomycotina</taxon>
        <taxon>Agaricomycetes</taxon>
        <taxon>Agaricomycetidae</taxon>
        <taxon>Agaricales</taxon>
        <taxon>Tricholomatineae</taxon>
        <taxon>Lyophyllaceae</taxon>
        <taxon>Sphagnurus</taxon>
    </lineage>
</organism>
<evidence type="ECO:0000313" key="3">
    <source>
        <dbReference type="EMBL" id="KAG5653707.1"/>
    </source>
</evidence>
<dbReference type="PANTHER" id="PTHR34883:SF15">
    <property type="entry name" value="EXTRACELLULAR SERINE-RICH PROTEIN"/>
    <property type="match status" value="1"/>
</dbReference>
<accession>A0A9P7GVA3</accession>
<dbReference type="Gene3D" id="2.60.40.420">
    <property type="entry name" value="Cupredoxins - blue copper proteins"/>
    <property type="match status" value="1"/>
</dbReference>
<evidence type="ECO:0000313" key="4">
    <source>
        <dbReference type="Proteomes" id="UP000717328"/>
    </source>
</evidence>
<keyword evidence="4" id="KW-1185">Reference proteome</keyword>
<feature type="signal peptide" evidence="2">
    <location>
        <begin position="1"/>
        <end position="19"/>
    </location>
</feature>
<feature type="chain" id="PRO_5040366014" description="Cupredoxin" evidence="2">
    <location>
        <begin position="20"/>
        <end position="234"/>
    </location>
</feature>
<feature type="region of interest" description="Disordered" evidence="1">
    <location>
        <begin position="149"/>
        <end position="213"/>
    </location>
</feature>
<dbReference type="SUPFAM" id="SSF49503">
    <property type="entry name" value="Cupredoxins"/>
    <property type="match status" value="1"/>
</dbReference>
<reference evidence="3" key="1">
    <citation type="submission" date="2021-02" db="EMBL/GenBank/DDBJ databases">
        <authorList>
            <person name="Nieuwenhuis M."/>
            <person name="Van De Peppel L.J.J."/>
        </authorList>
    </citation>
    <scope>NUCLEOTIDE SEQUENCE</scope>
    <source>
        <strain evidence="3">D49</strain>
    </source>
</reference>
<dbReference type="OrthoDB" id="1921208at2759"/>
<dbReference type="EMBL" id="JABCKI010000038">
    <property type="protein sequence ID" value="KAG5653707.1"/>
    <property type="molecule type" value="Genomic_DNA"/>
</dbReference>
<keyword evidence="2" id="KW-0732">Signal</keyword>
<dbReference type="AlphaFoldDB" id="A0A9P7GVA3"/>
<comment type="caution">
    <text evidence="3">The sequence shown here is derived from an EMBL/GenBank/DDBJ whole genome shotgun (WGS) entry which is preliminary data.</text>
</comment>